<evidence type="ECO:0000256" key="1">
    <source>
        <dbReference type="SAM" id="Coils"/>
    </source>
</evidence>
<dbReference type="RefSeq" id="XP_005106501.2">
    <property type="nucleotide sequence ID" value="XM_005106444.3"/>
</dbReference>
<proteinExistence type="predicted"/>
<organism evidence="3 4">
    <name type="scientific">Aplysia californica</name>
    <name type="common">California sea hare</name>
    <dbReference type="NCBI Taxonomy" id="6500"/>
    <lineage>
        <taxon>Eukaryota</taxon>
        <taxon>Metazoa</taxon>
        <taxon>Spiralia</taxon>
        <taxon>Lophotrochozoa</taxon>
        <taxon>Mollusca</taxon>
        <taxon>Gastropoda</taxon>
        <taxon>Heterobranchia</taxon>
        <taxon>Euthyneura</taxon>
        <taxon>Tectipleura</taxon>
        <taxon>Aplysiida</taxon>
        <taxon>Aplysioidea</taxon>
        <taxon>Aplysiidae</taxon>
        <taxon>Aplysia</taxon>
    </lineage>
</organism>
<accession>A0ABM0K1F0</accession>
<dbReference type="InterPro" id="IPR038891">
    <property type="entry name" value="FSIP2"/>
</dbReference>
<sequence length="344" mass="41486">MSCKQAMDRLLLPRPLHEPQGAEPPVPEALSPLPRWQTLPMDAKFPVTPAPRGELTFVTTKMGEPAYKSRQRVTFDLSDPYNRTRSSEYQALSDPHLRTWFARRATRKQIMSQKLVTEQGYVPCSVRDFNNYRNFLRHQALVGRHGNDNNADRATERRQLKLTETKNRAGELGVSVKYKVIRAQHRARQEAQERRRRLEEKQAAEAERREEREAMDLRRREEKAQERKIRWEERQQELRLREEMARRRSQSAERKFESEALKKLLLVDKARETREELIERKKKESWEERRRYQEHMLEEAERQRNRVEEQIRSYRERYEVDMDFRLPKDEGRTRCHDVVHCVIR</sequence>
<reference evidence="4" key="1">
    <citation type="submission" date="2025-08" db="UniProtKB">
        <authorList>
            <consortium name="RefSeq"/>
        </authorList>
    </citation>
    <scope>IDENTIFICATION</scope>
</reference>
<dbReference type="PANTHER" id="PTHR21856:SF7">
    <property type="entry name" value="FIBROUS SHEATH-INTERACTING PROTEIN 2"/>
    <property type="match status" value="1"/>
</dbReference>
<evidence type="ECO:0000313" key="3">
    <source>
        <dbReference type="Proteomes" id="UP000694888"/>
    </source>
</evidence>
<dbReference type="GeneID" id="101849155"/>
<feature type="coiled-coil region" evidence="1">
    <location>
        <begin position="267"/>
        <end position="317"/>
    </location>
</feature>
<dbReference type="Proteomes" id="UP000694888">
    <property type="component" value="Unplaced"/>
</dbReference>
<evidence type="ECO:0000256" key="2">
    <source>
        <dbReference type="SAM" id="MobiDB-lite"/>
    </source>
</evidence>
<keyword evidence="1" id="KW-0175">Coiled coil</keyword>
<feature type="region of interest" description="Disordered" evidence="2">
    <location>
        <begin position="13"/>
        <end position="32"/>
    </location>
</feature>
<evidence type="ECO:0000313" key="4">
    <source>
        <dbReference type="RefSeq" id="XP_005106501.2"/>
    </source>
</evidence>
<name>A0ABM0K1F0_APLCA</name>
<keyword evidence="3" id="KW-1185">Reference proteome</keyword>
<feature type="region of interest" description="Disordered" evidence="2">
    <location>
        <begin position="192"/>
        <end position="219"/>
    </location>
</feature>
<dbReference type="PANTHER" id="PTHR21856">
    <property type="entry name" value="FIBROUS SHEATH-INTERACTING PROTEIN 2"/>
    <property type="match status" value="1"/>
</dbReference>
<protein>
    <submittedName>
        <fullName evidence="4">Vicilin-like seed storage protein At2g18540</fullName>
    </submittedName>
</protein>
<gene>
    <name evidence="4" type="primary">LOC101849155</name>
</gene>